<name>A0A0S2IWF1_LEPBO</name>
<sequence length="46" mass="5459">MGTPTFSLYYELLGPISFLRFWDKFLLLSNESYGVIYESRKILVNH</sequence>
<dbReference type="Proteomes" id="UP000058857">
    <property type="component" value="Chromosome 1"/>
</dbReference>
<proteinExistence type="predicted"/>
<dbReference type="EMBL" id="CP012029">
    <property type="protein sequence ID" value="ALO27821.1"/>
    <property type="molecule type" value="Genomic_DNA"/>
</dbReference>
<reference evidence="1 2" key="1">
    <citation type="journal article" date="2015" name="PLoS Negl. Trop. Dis.">
        <title>Distribution of Plasmids in Distinct Leptospira Pathogenic Species.</title>
        <authorList>
            <person name="Wang Y."/>
            <person name="Zhuang X."/>
            <person name="Zhong Y."/>
            <person name="Zhang C."/>
            <person name="Zhang Y."/>
            <person name="Zeng L."/>
            <person name="Zhu Y."/>
            <person name="He P."/>
            <person name="Dong K."/>
            <person name="Pal U."/>
            <person name="Guo X."/>
            <person name="Qin J."/>
        </authorList>
    </citation>
    <scope>NUCLEOTIDE SEQUENCE [LARGE SCALE GENOMIC DNA]</scope>
    <source>
        <strain evidence="1 2">56604</strain>
    </source>
</reference>
<organism evidence="1">
    <name type="scientific">Leptospira borgpetersenii serovar Ballum</name>
    <dbReference type="NCBI Taxonomy" id="280505"/>
    <lineage>
        <taxon>Bacteria</taxon>
        <taxon>Pseudomonadati</taxon>
        <taxon>Spirochaetota</taxon>
        <taxon>Spirochaetia</taxon>
        <taxon>Leptospirales</taxon>
        <taxon>Leptospiraceae</taxon>
        <taxon>Leptospira</taxon>
    </lineage>
</organism>
<evidence type="ECO:0000313" key="1">
    <source>
        <dbReference type="EMBL" id="ALO27821.1"/>
    </source>
</evidence>
<dbReference type="AlphaFoldDB" id="A0A0S2IWF1"/>
<evidence type="ECO:0000313" key="2">
    <source>
        <dbReference type="Proteomes" id="UP000058857"/>
    </source>
</evidence>
<protein>
    <submittedName>
        <fullName evidence="1">Uncharacterized protein</fullName>
    </submittedName>
</protein>
<accession>A0A0S2IWF1</accession>
<gene>
    <name evidence="1" type="ORF">LBBP_03642</name>
</gene>